<reference evidence="2" key="3">
    <citation type="submission" date="2015-04" db="UniProtKB">
        <authorList>
            <consortium name="EnsemblPlants"/>
        </authorList>
    </citation>
    <scope>IDENTIFICATION</scope>
    <source>
        <strain evidence="2">cv. Jemalong A17</strain>
    </source>
</reference>
<dbReference type="Proteomes" id="UP000002051">
    <property type="component" value="Unassembled WGS sequence"/>
</dbReference>
<dbReference type="HOGENOM" id="CLU_2076609_0_0_1"/>
<evidence type="ECO:0000313" key="1">
    <source>
        <dbReference type="EMBL" id="KEH23999.1"/>
    </source>
</evidence>
<keyword evidence="3" id="KW-1185">Reference proteome</keyword>
<dbReference type="EnsemblPlants" id="KEH23999">
    <property type="protein sequence ID" value="KEH23999"/>
    <property type="gene ID" value="MTR_7g100338"/>
</dbReference>
<reference evidence="1 3" key="1">
    <citation type="journal article" date="2011" name="Nature">
        <title>The Medicago genome provides insight into the evolution of rhizobial symbioses.</title>
        <authorList>
            <person name="Young N.D."/>
            <person name="Debelle F."/>
            <person name="Oldroyd G.E."/>
            <person name="Geurts R."/>
            <person name="Cannon S.B."/>
            <person name="Udvardi M.K."/>
            <person name="Benedito V.A."/>
            <person name="Mayer K.F."/>
            <person name="Gouzy J."/>
            <person name="Schoof H."/>
            <person name="Van de Peer Y."/>
            <person name="Proost S."/>
            <person name="Cook D.R."/>
            <person name="Meyers B.C."/>
            <person name="Spannagl M."/>
            <person name="Cheung F."/>
            <person name="De Mita S."/>
            <person name="Krishnakumar V."/>
            <person name="Gundlach H."/>
            <person name="Zhou S."/>
            <person name="Mudge J."/>
            <person name="Bharti A.K."/>
            <person name="Murray J.D."/>
            <person name="Naoumkina M.A."/>
            <person name="Rosen B."/>
            <person name="Silverstein K.A."/>
            <person name="Tang H."/>
            <person name="Rombauts S."/>
            <person name="Zhao P.X."/>
            <person name="Zhou P."/>
            <person name="Barbe V."/>
            <person name="Bardou P."/>
            <person name="Bechner M."/>
            <person name="Bellec A."/>
            <person name="Berger A."/>
            <person name="Berges H."/>
            <person name="Bidwell S."/>
            <person name="Bisseling T."/>
            <person name="Choisne N."/>
            <person name="Couloux A."/>
            <person name="Denny R."/>
            <person name="Deshpande S."/>
            <person name="Dai X."/>
            <person name="Doyle J.J."/>
            <person name="Dudez A.M."/>
            <person name="Farmer A.D."/>
            <person name="Fouteau S."/>
            <person name="Franken C."/>
            <person name="Gibelin C."/>
            <person name="Gish J."/>
            <person name="Goldstein S."/>
            <person name="Gonzalez A.J."/>
            <person name="Green P.J."/>
            <person name="Hallab A."/>
            <person name="Hartog M."/>
            <person name="Hua A."/>
            <person name="Humphray S.J."/>
            <person name="Jeong D.H."/>
            <person name="Jing Y."/>
            <person name="Jocker A."/>
            <person name="Kenton S.M."/>
            <person name="Kim D.J."/>
            <person name="Klee K."/>
            <person name="Lai H."/>
            <person name="Lang C."/>
            <person name="Lin S."/>
            <person name="Macmil S.L."/>
            <person name="Magdelenat G."/>
            <person name="Matthews L."/>
            <person name="McCorrison J."/>
            <person name="Monaghan E.L."/>
            <person name="Mun J.H."/>
            <person name="Najar F.Z."/>
            <person name="Nicholson C."/>
            <person name="Noirot C."/>
            <person name="O'Bleness M."/>
            <person name="Paule C.R."/>
            <person name="Poulain J."/>
            <person name="Prion F."/>
            <person name="Qin B."/>
            <person name="Qu C."/>
            <person name="Retzel E.F."/>
            <person name="Riddle C."/>
            <person name="Sallet E."/>
            <person name="Samain S."/>
            <person name="Samson N."/>
            <person name="Sanders I."/>
            <person name="Saurat O."/>
            <person name="Scarpelli C."/>
            <person name="Schiex T."/>
            <person name="Segurens B."/>
            <person name="Severin A.J."/>
            <person name="Sherrier D.J."/>
            <person name="Shi R."/>
            <person name="Sims S."/>
            <person name="Singer S.R."/>
            <person name="Sinharoy S."/>
            <person name="Sterck L."/>
            <person name="Viollet A."/>
            <person name="Wang B.B."/>
            <person name="Wang K."/>
            <person name="Wang M."/>
            <person name="Wang X."/>
            <person name="Warfsmann J."/>
            <person name="Weissenbach J."/>
            <person name="White D.D."/>
            <person name="White J.D."/>
            <person name="Wiley G.B."/>
            <person name="Wincker P."/>
            <person name="Xing Y."/>
            <person name="Yang L."/>
            <person name="Yao Z."/>
            <person name="Ying F."/>
            <person name="Zhai J."/>
            <person name="Zhou L."/>
            <person name="Zuber A."/>
            <person name="Denarie J."/>
            <person name="Dixon R.A."/>
            <person name="May G.D."/>
            <person name="Schwartz D.C."/>
            <person name="Rogers J."/>
            <person name="Quetier F."/>
            <person name="Town C.D."/>
            <person name="Roe B.A."/>
        </authorList>
    </citation>
    <scope>NUCLEOTIDE SEQUENCE [LARGE SCALE GENOMIC DNA]</scope>
    <source>
        <strain evidence="1">A17</strain>
        <strain evidence="2 3">cv. Jemalong A17</strain>
    </source>
</reference>
<organism evidence="1 3">
    <name type="scientific">Medicago truncatula</name>
    <name type="common">Barrel medic</name>
    <name type="synonym">Medicago tribuloides</name>
    <dbReference type="NCBI Taxonomy" id="3880"/>
    <lineage>
        <taxon>Eukaryota</taxon>
        <taxon>Viridiplantae</taxon>
        <taxon>Streptophyta</taxon>
        <taxon>Embryophyta</taxon>
        <taxon>Tracheophyta</taxon>
        <taxon>Spermatophyta</taxon>
        <taxon>Magnoliopsida</taxon>
        <taxon>eudicotyledons</taxon>
        <taxon>Gunneridae</taxon>
        <taxon>Pentapetalae</taxon>
        <taxon>rosids</taxon>
        <taxon>fabids</taxon>
        <taxon>Fabales</taxon>
        <taxon>Fabaceae</taxon>
        <taxon>Papilionoideae</taxon>
        <taxon>50 kb inversion clade</taxon>
        <taxon>NPAAA clade</taxon>
        <taxon>Hologalegina</taxon>
        <taxon>IRL clade</taxon>
        <taxon>Trifolieae</taxon>
        <taxon>Medicago</taxon>
    </lineage>
</organism>
<evidence type="ECO:0000313" key="2">
    <source>
        <dbReference type="EnsemblPlants" id="KEH23999"/>
    </source>
</evidence>
<sequence>MDGVQVTISKDGWSITFSFVKKKVNIYIFEARVILKNDICTNNICLWTFSYVLPSANGVQLRWYYVVQTTFCFRKFNGSFGIEAVSLLKLVNYGMFVREFMVFGGDPNRELCEKNSGI</sequence>
<gene>
    <name evidence="1" type="ordered locus">MTR_7g100338</name>
</gene>
<dbReference type="EMBL" id="CM001223">
    <property type="protein sequence ID" value="KEH23999.1"/>
    <property type="molecule type" value="Genomic_DNA"/>
</dbReference>
<dbReference type="AlphaFoldDB" id="A0A072U2T2"/>
<protein>
    <submittedName>
        <fullName evidence="1 2">Uncharacterized protein</fullName>
    </submittedName>
</protein>
<name>A0A072U2T2_MEDTR</name>
<reference evidence="1 3" key="2">
    <citation type="journal article" date="2014" name="BMC Genomics">
        <title>An improved genome release (version Mt4.0) for the model legume Medicago truncatula.</title>
        <authorList>
            <person name="Tang H."/>
            <person name="Krishnakumar V."/>
            <person name="Bidwell S."/>
            <person name="Rosen B."/>
            <person name="Chan A."/>
            <person name="Zhou S."/>
            <person name="Gentzbittel L."/>
            <person name="Childs K.L."/>
            <person name="Yandell M."/>
            <person name="Gundlach H."/>
            <person name="Mayer K.F."/>
            <person name="Schwartz D.C."/>
            <person name="Town C.D."/>
        </authorList>
    </citation>
    <scope>GENOME REANNOTATION</scope>
    <source>
        <strain evidence="1">A17</strain>
        <strain evidence="2 3">cv. Jemalong A17</strain>
    </source>
</reference>
<proteinExistence type="predicted"/>
<accession>A0A072U2T2</accession>
<evidence type="ECO:0000313" key="3">
    <source>
        <dbReference type="Proteomes" id="UP000002051"/>
    </source>
</evidence>